<gene>
    <name evidence="1" type="ORF">F892_00015</name>
</gene>
<dbReference type="GeneID" id="303685461"/>
<accession>N9QEK8</accession>
<keyword evidence="2" id="KW-1185">Reference proteome</keyword>
<dbReference type="PATRIC" id="fig|1217706.3.peg.11"/>
<dbReference type="RefSeq" id="WP_005254870.1">
    <property type="nucleotide sequence ID" value="NZ_BMDR01000015.1"/>
</dbReference>
<evidence type="ECO:0000313" key="2">
    <source>
        <dbReference type="Proteomes" id="UP000013173"/>
    </source>
</evidence>
<reference evidence="1 2" key="1">
    <citation type="submission" date="2013-02" db="EMBL/GenBank/DDBJ databases">
        <title>The Genome Sequence of Acinetobacter sp. NIPH 2168.</title>
        <authorList>
            <consortium name="The Broad Institute Genome Sequencing Platform"/>
            <consortium name="The Broad Institute Genome Sequencing Center for Infectious Disease"/>
            <person name="Cerqueira G."/>
            <person name="Feldgarden M."/>
            <person name="Courvalin P."/>
            <person name="Perichon B."/>
            <person name="Grillot-Courvalin C."/>
            <person name="Clermont D."/>
            <person name="Rocha E."/>
            <person name="Yoon E.-J."/>
            <person name="Nemec A."/>
            <person name="Walker B."/>
            <person name="Young S.K."/>
            <person name="Zeng Q."/>
            <person name="Gargeya S."/>
            <person name="Fitzgerald M."/>
            <person name="Haas B."/>
            <person name="Abouelleil A."/>
            <person name="Alvarado L."/>
            <person name="Arachchi H.M."/>
            <person name="Berlin A.M."/>
            <person name="Chapman S.B."/>
            <person name="Dewar J."/>
            <person name="Goldberg J."/>
            <person name="Griggs A."/>
            <person name="Gujja S."/>
            <person name="Hansen M."/>
            <person name="Howarth C."/>
            <person name="Imamovic A."/>
            <person name="Larimer J."/>
            <person name="McCowan C."/>
            <person name="Murphy C."/>
            <person name="Neiman D."/>
            <person name="Pearson M."/>
            <person name="Priest M."/>
            <person name="Roberts A."/>
            <person name="Saif S."/>
            <person name="Shea T."/>
            <person name="Sisk P."/>
            <person name="Sykes S."/>
            <person name="Wortman J."/>
            <person name="Nusbaum C."/>
            <person name="Birren B."/>
        </authorList>
    </citation>
    <scope>NUCLEOTIDE SEQUENCE [LARGE SCALE GENOMIC DNA]</scope>
    <source>
        <strain evidence="1 2">NIPH 2168</strain>
    </source>
</reference>
<dbReference type="AlphaFoldDB" id="N9QEK8"/>
<name>N9QEK8_9GAMM</name>
<evidence type="ECO:0000313" key="1">
    <source>
        <dbReference type="EMBL" id="ENX24865.1"/>
    </source>
</evidence>
<dbReference type="EMBL" id="APRW01000001">
    <property type="protein sequence ID" value="ENX24865.1"/>
    <property type="molecule type" value="Genomic_DNA"/>
</dbReference>
<comment type="caution">
    <text evidence="1">The sequence shown here is derived from an EMBL/GenBank/DDBJ whole genome shotgun (WGS) entry which is preliminary data.</text>
</comment>
<proteinExistence type="predicted"/>
<dbReference type="HOGENOM" id="CLU_1514759_0_0_6"/>
<sequence>MSTKILPVQQIALMANYMLNKNNQGLSLADIYFEEALKKDRLMYYSTGREIEADSFLVGCLCVLKDQDDIPFELLAGAMIFVNVWQVKKNQDLGMSKKEIHAEGQALLDEILLLEESTKEQSKNLSAIQFLKMIEDLEINSKSFKDYKHTFCSLLIDVCKMNAVQISNDFAQLNIMN</sequence>
<organism evidence="1 2">
    <name type="scientific">Acinetobacter vivianii</name>
    <dbReference type="NCBI Taxonomy" id="1776742"/>
    <lineage>
        <taxon>Bacteria</taxon>
        <taxon>Pseudomonadati</taxon>
        <taxon>Pseudomonadota</taxon>
        <taxon>Gammaproteobacteria</taxon>
        <taxon>Moraxellales</taxon>
        <taxon>Moraxellaceae</taxon>
        <taxon>Acinetobacter</taxon>
    </lineage>
</organism>
<protein>
    <submittedName>
        <fullName evidence="1">Uncharacterized protein</fullName>
    </submittedName>
</protein>
<dbReference type="Proteomes" id="UP000013173">
    <property type="component" value="Unassembled WGS sequence"/>
</dbReference>